<proteinExistence type="predicted"/>
<organism evidence="1 2">
    <name type="scientific">Coffea canephora</name>
    <name type="common">Robusta coffee</name>
    <dbReference type="NCBI Taxonomy" id="49390"/>
    <lineage>
        <taxon>Eukaryota</taxon>
        <taxon>Viridiplantae</taxon>
        <taxon>Streptophyta</taxon>
        <taxon>Embryophyta</taxon>
        <taxon>Tracheophyta</taxon>
        <taxon>Spermatophyta</taxon>
        <taxon>Magnoliopsida</taxon>
        <taxon>eudicotyledons</taxon>
        <taxon>Gunneridae</taxon>
        <taxon>Pentapetalae</taxon>
        <taxon>asterids</taxon>
        <taxon>lamiids</taxon>
        <taxon>Gentianales</taxon>
        <taxon>Rubiaceae</taxon>
        <taxon>Ixoroideae</taxon>
        <taxon>Gardenieae complex</taxon>
        <taxon>Bertiereae - Coffeeae clade</taxon>
        <taxon>Coffeeae</taxon>
        <taxon>Coffea</taxon>
    </lineage>
</organism>
<dbReference type="OrthoDB" id="691424at2759"/>
<dbReference type="Pfam" id="PF04720">
    <property type="entry name" value="PDDEXK_6"/>
    <property type="match status" value="1"/>
</dbReference>
<evidence type="ECO:0000313" key="1">
    <source>
        <dbReference type="EMBL" id="CDP04738.1"/>
    </source>
</evidence>
<dbReference type="STRING" id="49390.A0A068UAU5"/>
<dbReference type="NCBIfam" id="TIGR01615">
    <property type="entry name" value="A_thal_3542"/>
    <property type="match status" value="1"/>
</dbReference>
<keyword evidence="2" id="KW-1185">Reference proteome</keyword>
<gene>
    <name evidence="1" type="ORF">GSCOC_T00018816001</name>
</gene>
<name>A0A068UAU5_COFCA</name>
<dbReference type="PhylomeDB" id="A0A068UAU5"/>
<dbReference type="OMA" id="MFEMDSE"/>
<sequence length="272" mass="30582">MGSLEEEKLFQMVHDFIEPESTSENPSYSSQNLSLNNHHAKQYILQEIVASRTAAEEGLLGCVLKHMRHKIEAEKTTSLKKWLVIRLRKDGYHGVCLCQTSWPTTLGCPAGDYEYIEVVIKDKKCSSLRLILDIDFKSQFELARPTSSYKELTDTLPAIFVGDAQKLNKIISILCSEAKNSLKERGLHVPPWRTITYMQSKWFSNCQRIIPLNPSREVGLGNKEAMVGEHISSNFDTLTASASNGKKENKAENFVARSGLSSQFAAMSTKCF</sequence>
<dbReference type="Gramene" id="CDP04738">
    <property type="protein sequence ID" value="CDP04738"/>
    <property type="gene ID" value="GSCOC_T00018816001"/>
</dbReference>
<dbReference type="AlphaFoldDB" id="A0A068UAU5"/>
<reference evidence="2" key="1">
    <citation type="journal article" date="2014" name="Science">
        <title>The coffee genome provides insight into the convergent evolution of caffeine biosynthesis.</title>
        <authorList>
            <person name="Denoeud F."/>
            <person name="Carretero-Paulet L."/>
            <person name="Dereeper A."/>
            <person name="Droc G."/>
            <person name="Guyot R."/>
            <person name="Pietrella M."/>
            <person name="Zheng C."/>
            <person name="Alberti A."/>
            <person name="Anthony F."/>
            <person name="Aprea G."/>
            <person name="Aury J.M."/>
            <person name="Bento P."/>
            <person name="Bernard M."/>
            <person name="Bocs S."/>
            <person name="Campa C."/>
            <person name="Cenci A."/>
            <person name="Combes M.C."/>
            <person name="Crouzillat D."/>
            <person name="Da Silva C."/>
            <person name="Daddiego L."/>
            <person name="De Bellis F."/>
            <person name="Dussert S."/>
            <person name="Garsmeur O."/>
            <person name="Gayraud T."/>
            <person name="Guignon V."/>
            <person name="Jahn K."/>
            <person name="Jamilloux V."/>
            <person name="Joet T."/>
            <person name="Labadie K."/>
            <person name="Lan T."/>
            <person name="Leclercq J."/>
            <person name="Lepelley M."/>
            <person name="Leroy T."/>
            <person name="Li L.T."/>
            <person name="Librado P."/>
            <person name="Lopez L."/>
            <person name="Munoz A."/>
            <person name="Noel B."/>
            <person name="Pallavicini A."/>
            <person name="Perrotta G."/>
            <person name="Poncet V."/>
            <person name="Pot D."/>
            <person name="Priyono X."/>
            <person name="Rigoreau M."/>
            <person name="Rouard M."/>
            <person name="Rozas J."/>
            <person name="Tranchant-Dubreuil C."/>
            <person name="VanBuren R."/>
            <person name="Zhang Q."/>
            <person name="Andrade A.C."/>
            <person name="Argout X."/>
            <person name="Bertrand B."/>
            <person name="de Kochko A."/>
            <person name="Graziosi G."/>
            <person name="Henry R.J."/>
            <person name="Jayarama X."/>
            <person name="Ming R."/>
            <person name="Nagai C."/>
            <person name="Rounsley S."/>
            <person name="Sankoff D."/>
            <person name="Giuliano G."/>
            <person name="Albert V.A."/>
            <person name="Wincker P."/>
            <person name="Lashermes P."/>
        </authorList>
    </citation>
    <scope>NUCLEOTIDE SEQUENCE [LARGE SCALE GENOMIC DNA]</scope>
    <source>
        <strain evidence="2">cv. DH200-94</strain>
    </source>
</reference>
<dbReference type="PANTHER" id="PTHR31579:SF34">
    <property type="entry name" value="T14N5.3 PROTEIN"/>
    <property type="match status" value="1"/>
</dbReference>
<accession>A0A068UAU5</accession>
<dbReference type="PANTHER" id="PTHR31579">
    <property type="entry name" value="OS03G0796600 PROTEIN"/>
    <property type="match status" value="1"/>
</dbReference>
<evidence type="ECO:0000313" key="2">
    <source>
        <dbReference type="Proteomes" id="UP000295252"/>
    </source>
</evidence>
<dbReference type="Proteomes" id="UP000295252">
    <property type="component" value="Chromosome IX"/>
</dbReference>
<protein>
    <submittedName>
        <fullName evidence="1">Uncharacterized protein</fullName>
    </submittedName>
</protein>
<dbReference type="EMBL" id="HG739097">
    <property type="protein sequence ID" value="CDP04738.1"/>
    <property type="molecule type" value="Genomic_DNA"/>
</dbReference>
<dbReference type="InParanoid" id="A0A068UAU5"/>
<dbReference type="InterPro" id="IPR006502">
    <property type="entry name" value="PDDEXK-like"/>
</dbReference>